<proteinExistence type="predicted"/>
<dbReference type="HOGENOM" id="CLU_2514378_0_0_1"/>
<dbReference type="AlphaFoldDB" id="F9XQV3"/>
<evidence type="ECO:0000313" key="1">
    <source>
        <dbReference type="EMBL" id="EGP82355.1"/>
    </source>
</evidence>
<dbReference type="RefSeq" id="XP_003847379.1">
    <property type="nucleotide sequence ID" value="XM_003847331.1"/>
</dbReference>
<sequence length="85" mass="10211">MQEAIGDLKKHFNSAHPINLEIQKTMIQDRQWIRSFSHAPRTRHSTLTDDEVRQYETKRVSWDEVAKLCAKVVRTEWISQSFWRL</sequence>
<evidence type="ECO:0000313" key="2">
    <source>
        <dbReference type="Proteomes" id="UP000008062"/>
    </source>
</evidence>
<organism evidence="1 2">
    <name type="scientific">Zymoseptoria tritici (strain CBS 115943 / IPO323)</name>
    <name type="common">Speckled leaf blotch fungus</name>
    <name type="synonym">Septoria tritici</name>
    <dbReference type="NCBI Taxonomy" id="336722"/>
    <lineage>
        <taxon>Eukaryota</taxon>
        <taxon>Fungi</taxon>
        <taxon>Dikarya</taxon>
        <taxon>Ascomycota</taxon>
        <taxon>Pezizomycotina</taxon>
        <taxon>Dothideomycetes</taxon>
        <taxon>Dothideomycetidae</taxon>
        <taxon>Mycosphaerellales</taxon>
        <taxon>Mycosphaerellaceae</taxon>
        <taxon>Zymoseptoria</taxon>
    </lineage>
</organism>
<protein>
    <submittedName>
        <fullName evidence="1">Uncharacterized protein</fullName>
    </submittedName>
</protein>
<reference evidence="1 2" key="1">
    <citation type="journal article" date="2011" name="PLoS Genet.">
        <title>Finished genome of the fungal wheat pathogen Mycosphaerella graminicola reveals dispensome structure, chromosome plasticity, and stealth pathogenesis.</title>
        <authorList>
            <person name="Goodwin S.B."/>
            <person name="Ben M'barek S."/>
            <person name="Dhillon B."/>
            <person name="Wittenberg A.H.J."/>
            <person name="Crane C.F."/>
            <person name="Hane J.K."/>
            <person name="Foster A.J."/>
            <person name="Van der Lee T.A.J."/>
            <person name="Grimwood J."/>
            <person name="Aerts A."/>
            <person name="Antoniw J."/>
            <person name="Bailey A."/>
            <person name="Bluhm B."/>
            <person name="Bowler J."/>
            <person name="Bristow J."/>
            <person name="van der Burgt A."/>
            <person name="Canto-Canche B."/>
            <person name="Churchill A.C.L."/>
            <person name="Conde-Ferraez L."/>
            <person name="Cools H.J."/>
            <person name="Coutinho P.M."/>
            <person name="Csukai M."/>
            <person name="Dehal P."/>
            <person name="De Wit P."/>
            <person name="Donzelli B."/>
            <person name="van de Geest H.C."/>
            <person name="van Ham R.C.H.J."/>
            <person name="Hammond-Kosack K.E."/>
            <person name="Henrissat B."/>
            <person name="Kilian A."/>
            <person name="Kobayashi A.K."/>
            <person name="Koopmann E."/>
            <person name="Kourmpetis Y."/>
            <person name="Kuzniar A."/>
            <person name="Lindquist E."/>
            <person name="Lombard V."/>
            <person name="Maliepaard C."/>
            <person name="Martins N."/>
            <person name="Mehrabi R."/>
            <person name="Nap J.P.H."/>
            <person name="Ponomarenko A."/>
            <person name="Rudd J.J."/>
            <person name="Salamov A."/>
            <person name="Schmutz J."/>
            <person name="Schouten H.J."/>
            <person name="Shapiro H."/>
            <person name="Stergiopoulos I."/>
            <person name="Torriani S.F.F."/>
            <person name="Tu H."/>
            <person name="de Vries R.P."/>
            <person name="Waalwijk C."/>
            <person name="Ware S.B."/>
            <person name="Wiebenga A."/>
            <person name="Zwiers L.-H."/>
            <person name="Oliver R.P."/>
            <person name="Grigoriev I.V."/>
            <person name="Kema G.H.J."/>
        </authorList>
    </citation>
    <scope>NUCLEOTIDE SEQUENCE [LARGE SCALE GENOMIC DNA]</scope>
    <source>
        <strain evidence="2">CBS 115943 / IPO323</strain>
    </source>
</reference>
<gene>
    <name evidence="1" type="ORF">MYCGRDRAFT_106608</name>
</gene>
<dbReference type="EMBL" id="CM001210">
    <property type="protein sequence ID" value="EGP82355.1"/>
    <property type="molecule type" value="Genomic_DNA"/>
</dbReference>
<keyword evidence="2" id="KW-1185">Reference proteome</keyword>
<dbReference type="GeneID" id="13400149"/>
<dbReference type="Proteomes" id="UP000008062">
    <property type="component" value="Chromosome 15"/>
</dbReference>
<name>F9XQV3_ZYMTI</name>
<accession>F9XQV3</accession>
<dbReference type="KEGG" id="ztr:MYCGRDRAFT_106608"/>
<dbReference type="InParanoid" id="F9XQV3"/>